<keyword evidence="3 5" id="KW-1133">Transmembrane helix</keyword>
<dbReference type="InterPro" id="IPR008217">
    <property type="entry name" value="Ccc1_fam"/>
</dbReference>
<evidence type="ECO:0000256" key="1">
    <source>
        <dbReference type="ARBA" id="ARBA00004127"/>
    </source>
</evidence>
<evidence type="ECO:0000256" key="3">
    <source>
        <dbReference type="ARBA" id="ARBA00022989"/>
    </source>
</evidence>
<dbReference type="EMBL" id="BONR01000004">
    <property type="protein sequence ID" value="GIG55171.1"/>
    <property type="molecule type" value="Genomic_DNA"/>
</dbReference>
<dbReference type="GO" id="GO:0012505">
    <property type="term" value="C:endomembrane system"/>
    <property type="evidence" value="ECO:0007669"/>
    <property type="project" value="UniProtKB-SubCell"/>
</dbReference>
<evidence type="ECO:0000313" key="6">
    <source>
        <dbReference type="EMBL" id="GIG55171.1"/>
    </source>
</evidence>
<dbReference type="AlphaFoldDB" id="A0A919Q3L0"/>
<evidence type="ECO:0000256" key="4">
    <source>
        <dbReference type="ARBA" id="ARBA00023136"/>
    </source>
</evidence>
<feature type="transmembrane region" description="Helical" evidence="5">
    <location>
        <begin position="183"/>
        <end position="201"/>
    </location>
</feature>
<dbReference type="GO" id="GO:0005384">
    <property type="term" value="F:manganese ion transmembrane transporter activity"/>
    <property type="evidence" value="ECO:0007669"/>
    <property type="project" value="InterPro"/>
</dbReference>
<feature type="transmembrane region" description="Helical" evidence="5">
    <location>
        <begin position="213"/>
        <end position="233"/>
    </location>
</feature>
<feature type="transmembrane region" description="Helical" evidence="5">
    <location>
        <begin position="156"/>
        <end position="177"/>
    </location>
</feature>
<organism evidence="6 7">
    <name type="scientific">Demequina activiva</name>
    <dbReference type="NCBI Taxonomy" id="1582364"/>
    <lineage>
        <taxon>Bacteria</taxon>
        <taxon>Bacillati</taxon>
        <taxon>Actinomycetota</taxon>
        <taxon>Actinomycetes</taxon>
        <taxon>Micrococcales</taxon>
        <taxon>Demequinaceae</taxon>
        <taxon>Demequina</taxon>
    </lineage>
</organism>
<feature type="transmembrane region" description="Helical" evidence="5">
    <location>
        <begin position="49"/>
        <end position="72"/>
    </location>
</feature>
<evidence type="ECO:0000256" key="2">
    <source>
        <dbReference type="ARBA" id="ARBA00022692"/>
    </source>
</evidence>
<dbReference type="Proteomes" id="UP000652354">
    <property type="component" value="Unassembled WGS sequence"/>
</dbReference>
<keyword evidence="2 5" id="KW-0812">Transmembrane</keyword>
<gene>
    <name evidence="6" type="ORF">Dac01nite_19230</name>
</gene>
<dbReference type="RefSeq" id="WP_203656389.1">
    <property type="nucleotide sequence ID" value="NZ_BONR01000004.1"/>
</dbReference>
<proteinExistence type="predicted"/>
<keyword evidence="4 5" id="KW-0472">Membrane</keyword>
<sequence>MDTSHEPEEARLSGRLNWLRAGVLGANDGIVSVAALVVGVAAATPENDVAILTAGIAALAAGALSMGVGEFVSVSSQRDAEKAQLARERRWHDERPEWELEQLARLNMETGMSEQTAIVAAREQTAKDPLAIHALMHLGIDPDELVSPVHAGIASLISFLVGGIVPVLLIVLVAPAWQVPTTAAAVVVMLAATGTLSARLAHSPYPRAIARNVLGGSLALAITYGIGAAVGVAV</sequence>
<comment type="subcellular location">
    <subcellularLocation>
        <location evidence="1">Endomembrane system</location>
        <topology evidence="1">Multi-pass membrane protein</topology>
    </subcellularLocation>
</comment>
<dbReference type="PANTHER" id="PTHR31851">
    <property type="entry name" value="FE(2+)/MN(2+) TRANSPORTER PCL1"/>
    <property type="match status" value="1"/>
</dbReference>
<accession>A0A919Q3L0</accession>
<reference evidence="6" key="1">
    <citation type="submission" date="2021-01" db="EMBL/GenBank/DDBJ databases">
        <title>Whole genome shotgun sequence of Demequina activiva NBRC 110675.</title>
        <authorList>
            <person name="Komaki H."/>
            <person name="Tamura T."/>
        </authorList>
    </citation>
    <scope>NUCLEOTIDE SEQUENCE</scope>
    <source>
        <strain evidence="6">NBRC 110675</strain>
    </source>
</reference>
<protein>
    <submittedName>
        <fullName evidence="6">Membrane protein</fullName>
    </submittedName>
</protein>
<name>A0A919Q3L0_9MICO</name>
<keyword evidence="7" id="KW-1185">Reference proteome</keyword>
<evidence type="ECO:0000256" key="5">
    <source>
        <dbReference type="SAM" id="Phobius"/>
    </source>
</evidence>
<dbReference type="Pfam" id="PF01988">
    <property type="entry name" value="VIT1"/>
    <property type="match status" value="1"/>
</dbReference>
<evidence type="ECO:0000313" key="7">
    <source>
        <dbReference type="Proteomes" id="UP000652354"/>
    </source>
</evidence>
<comment type="caution">
    <text evidence="6">The sequence shown here is derived from an EMBL/GenBank/DDBJ whole genome shotgun (WGS) entry which is preliminary data.</text>
</comment>
<dbReference type="GO" id="GO:0030026">
    <property type="term" value="P:intracellular manganese ion homeostasis"/>
    <property type="evidence" value="ECO:0007669"/>
    <property type="project" value="InterPro"/>
</dbReference>
<feature type="transmembrane region" description="Helical" evidence="5">
    <location>
        <begin position="21"/>
        <end position="43"/>
    </location>
</feature>